<dbReference type="EMBL" id="KZ819391">
    <property type="protein sequence ID" value="PWN41579.1"/>
    <property type="molecule type" value="Genomic_DNA"/>
</dbReference>
<feature type="region of interest" description="Disordered" evidence="1">
    <location>
        <begin position="646"/>
        <end position="665"/>
    </location>
</feature>
<feature type="region of interest" description="Disordered" evidence="1">
    <location>
        <begin position="1"/>
        <end position="170"/>
    </location>
</feature>
<feature type="compositionally biased region" description="Low complexity" evidence="1">
    <location>
        <begin position="488"/>
        <end position="499"/>
    </location>
</feature>
<dbReference type="OrthoDB" id="2538032at2759"/>
<feature type="region of interest" description="Disordered" evidence="1">
    <location>
        <begin position="552"/>
        <end position="592"/>
    </location>
</feature>
<organism evidence="2 3">
    <name type="scientific">Ceraceosorus guamensis</name>
    <dbReference type="NCBI Taxonomy" id="1522189"/>
    <lineage>
        <taxon>Eukaryota</taxon>
        <taxon>Fungi</taxon>
        <taxon>Dikarya</taxon>
        <taxon>Basidiomycota</taxon>
        <taxon>Ustilaginomycotina</taxon>
        <taxon>Exobasidiomycetes</taxon>
        <taxon>Ceraceosorales</taxon>
        <taxon>Ceraceosoraceae</taxon>
        <taxon>Ceraceosorus</taxon>
    </lineage>
</organism>
<dbReference type="Proteomes" id="UP000245783">
    <property type="component" value="Unassembled WGS sequence"/>
</dbReference>
<feature type="compositionally biased region" description="Polar residues" evidence="1">
    <location>
        <begin position="140"/>
        <end position="155"/>
    </location>
</feature>
<evidence type="ECO:0000256" key="1">
    <source>
        <dbReference type="SAM" id="MobiDB-lite"/>
    </source>
</evidence>
<proteinExistence type="predicted"/>
<accession>A0A316VVU1</accession>
<evidence type="ECO:0000313" key="2">
    <source>
        <dbReference type="EMBL" id="PWN41579.1"/>
    </source>
</evidence>
<reference evidence="2 3" key="1">
    <citation type="journal article" date="2018" name="Mol. Biol. Evol.">
        <title>Broad Genomic Sampling Reveals a Smut Pathogenic Ancestry of the Fungal Clade Ustilaginomycotina.</title>
        <authorList>
            <person name="Kijpornyongpan T."/>
            <person name="Mondo S.J."/>
            <person name="Barry K."/>
            <person name="Sandor L."/>
            <person name="Lee J."/>
            <person name="Lipzen A."/>
            <person name="Pangilinan J."/>
            <person name="LaButti K."/>
            <person name="Hainaut M."/>
            <person name="Henrissat B."/>
            <person name="Grigoriev I.V."/>
            <person name="Spatafora J.W."/>
            <person name="Aime M.C."/>
        </authorList>
    </citation>
    <scope>NUCLEOTIDE SEQUENCE [LARGE SCALE GENOMIC DNA]</scope>
    <source>
        <strain evidence="2 3">MCA 4658</strain>
    </source>
</reference>
<feature type="region of interest" description="Disordered" evidence="1">
    <location>
        <begin position="237"/>
        <end position="256"/>
    </location>
</feature>
<name>A0A316VVU1_9BASI</name>
<protein>
    <submittedName>
        <fullName evidence="2">Uncharacterized protein</fullName>
    </submittedName>
</protein>
<dbReference type="GeneID" id="37032506"/>
<feature type="compositionally biased region" description="Low complexity" evidence="1">
    <location>
        <begin position="237"/>
        <end position="251"/>
    </location>
</feature>
<feature type="compositionally biased region" description="Acidic residues" evidence="1">
    <location>
        <begin position="57"/>
        <end position="67"/>
    </location>
</feature>
<feature type="compositionally biased region" description="Polar residues" evidence="1">
    <location>
        <begin position="334"/>
        <end position="347"/>
    </location>
</feature>
<dbReference type="STRING" id="1522189.A0A316VVU1"/>
<feature type="compositionally biased region" description="Low complexity" evidence="1">
    <location>
        <begin position="377"/>
        <end position="392"/>
    </location>
</feature>
<dbReference type="RefSeq" id="XP_025368739.1">
    <property type="nucleotide sequence ID" value="XM_025510636.1"/>
</dbReference>
<feature type="region of interest" description="Disordered" evidence="1">
    <location>
        <begin position="374"/>
        <end position="499"/>
    </location>
</feature>
<evidence type="ECO:0000313" key="3">
    <source>
        <dbReference type="Proteomes" id="UP000245783"/>
    </source>
</evidence>
<feature type="compositionally biased region" description="Low complexity" evidence="1">
    <location>
        <begin position="461"/>
        <end position="481"/>
    </location>
</feature>
<gene>
    <name evidence="2" type="ORF">IE81DRAFT_172338</name>
</gene>
<sequence length="687" mass="68615">MSSSPPPARGRAPLSPQVAAAHSHAHAQAVALASAAHAAAHAQQLSTSPRSAHGDGADGDDDNEGEEVFSNPDTAELEALSDGTGATSPGPNSPGPSSPLQRPALPHGTGPHGTLKELPVLSTSGVPVPFGVGSAVAQPSLETSRTTRAPTNNRQPIRAPLLRGNSTGNVIGAPASPVSAISTSSSAAGLSLGTLPSAHGLPADPREATTLSTLFTHPPAQSPAEEISQPVFALRSMPTTRPTSPSKSPARLGMGSATLQGSDPQRIASGRHAHAQEESIFERDIEHRDANHSFTKAEAIEVAIPPVLDDAVEAIREGDSIEIVAPQSAPAPTALSTQALSAHTQSPLGGASAGNDVGPPGTLAAQLAERFGLDGMSHPASSAGAPSANASPVISRRHRRPLSDASSSSSAGPFSNAASAGMQQVLESGTTSPLPPLGSTLFGTSQVRSTSRGNALPSPPAAASSLSVAGAGGASPLPGVSMPDPFRTSSPASTLAPLPNLPAPSASEVLPTSSLSMDGAVIASSDVATADGSLGAFANALGKSTSASPYVRGVSASPRFGSPAMERSKSISGAPGMPGALPDVSTPPVPSSTTKRLSFFSYSDILNHTPGQLLDFNGAVKASAETDADAHAIGLGLGSGQGLDLHSPRIGASGSATPAHPRLSSDFSVLSRRTDAMNLSADISRKQ</sequence>
<keyword evidence="3" id="KW-1185">Reference proteome</keyword>
<feature type="compositionally biased region" description="Polar residues" evidence="1">
    <location>
        <begin position="441"/>
        <end position="453"/>
    </location>
</feature>
<feature type="compositionally biased region" description="Low complexity" evidence="1">
    <location>
        <begin position="403"/>
        <end position="420"/>
    </location>
</feature>
<feature type="region of interest" description="Disordered" evidence="1">
    <location>
        <begin position="325"/>
        <end position="362"/>
    </location>
</feature>
<feature type="compositionally biased region" description="Polar residues" evidence="1">
    <location>
        <begin position="421"/>
        <end position="432"/>
    </location>
</feature>
<dbReference type="AlphaFoldDB" id="A0A316VVU1"/>
<dbReference type="InParanoid" id="A0A316VVU1"/>
<feature type="compositionally biased region" description="Low complexity" evidence="1">
    <location>
        <begin position="9"/>
        <end position="45"/>
    </location>
</feature>